<dbReference type="PROSITE" id="PS50914">
    <property type="entry name" value="BON"/>
    <property type="match status" value="1"/>
</dbReference>
<feature type="domain" description="BON" evidence="2">
    <location>
        <begin position="55"/>
        <end position="125"/>
    </location>
</feature>
<feature type="signal peptide" evidence="1">
    <location>
        <begin position="1"/>
        <end position="26"/>
    </location>
</feature>
<dbReference type="AlphaFoldDB" id="A0A2Z5NAD5"/>
<dbReference type="Proteomes" id="UP000253104">
    <property type="component" value="Chromosome mHSR5_C"/>
</dbReference>
<protein>
    <submittedName>
        <fullName evidence="3">Transporter</fullName>
    </submittedName>
</protein>
<dbReference type="Gene3D" id="3.30.1340.30">
    <property type="match status" value="1"/>
</dbReference>
<evidence type="ECO:0000313" key="4">
    <source>
        <dbReference type="Proteomes" id="UP000253104"/>
    </source>
</evidence>
<sequence>MKFRQFVVSGGLAVVLTACVNLQAFADERPDATSADVAVTSTPATGTAKKAVRTANRTFSRSVQKALSRTKGLEGKAITAFGNASTGRVTLAGQVESEDQDRLAVEAAKKVRGVTSVNSRITLRSEGGA</sequence>
<dbReference type="RefSeq" id="WP_114182117.1">
    <property type="nucleotide sequence ID" value="NZ_CP024904.1"/>
</dbReference>
<dbReference type="InterPro" id="IPR007055">
    <property type="entry name" value="BON_dom"/>
</dbReference>
<dbReference type="PROSITE" id="PS51257">
    <property type="entry name" value="PROKAR_LIPOPROTEIN"/>
    <property type="match status" value="1"/>
</dbReference>
<feature type="chain" id="PRO_5016299775" evidence="1">
    <location>
        <begin position="27"/>
        <end position="129"/>
    </location>
</feature>
<accession>A0A2Z5NAD5</accession>
<gene>
    <name evidence="3" type="ORF">CUJ89_35615</name>
</gene>
<organism evidence="3 4">
    <name type="scientific">Burkholderia pyrrocinia</name>
    <name type="common">Pseudomonas pyrrocinia</name>
    <dbReference type="NCBI Taxonomy" id="60550"/>
    <lineage>
        <taxon>Bacteria</taxon>
        <taxon>Pseudomonadati</taxon>
        <taxon>Pseudomonadota</taxon>
        <taxon>Betaproteobacteria</taxon>
        <taxon>Burkholderiales</taxon>
        <taxon>Burkholderiaceae</taxon>
        <taxon>Burkholderia</taxon>
        <taxon>Burkholderia cepacia complex</taxon>
    </lineage>
</organism>
<reference evidence="3 4" key="1">
    <citation type="journal article" date="2018" name="ISME J.">
        <title>Involvement of Burkholderiaceae and sulfurous volatiles in disease-suppressive soils.</title>
        <authorList>
            <person name="Carrion V.J."/>
            <person name="Cordovez V."/>
            <person name="Tyc O."/>
            <person name="Etalo D.W."/>
            <person name="de Bruijn I."/>
            <person name="de Jager V.C."/>
            <person name="Medema M.H."/>
            <person name="Eberl L."/>
            <person name="Raaijmakers J.M."/>
        </authorList>
    </citation>
    <scope>NUCLEOTIDE SEQUENCE [LARGE SCALE GENOMIC DNA]</scope>
    <source>
        <strain evidence="4">mHSR5</strain>
    </source>
</reference>
<proteinExistence type="predicted"/>
<dbReference type="OrthoDB" id="9113103at2"/>
<evidence type="ECO:0000313" key="3">
    <source>
        <dbReference type="EMBL" id="AXF25754.1"/>
    </source>
</evidence>
<evidence type="ECO:0000259" key="2">
    <source>
        <dbReference type="PROSITE" id="PS50914"/>
    </source>
</evidence>
<name>A0A2Z5NAD5_BURPY</name>
<evidence type="ECO:0000256" key="1">
    <source>
        <dbReference type="SAM" id="SignalP"/>
    </source>
</evidence>
<dbReference type="Pfam" id="PF04972">
    <property type="entry name" value="BON"/>
    <property type="match status" value="1"/>
</dbReference>
<dbReference type="EMBL" id="CP024904">
    <property type="protein sequence ID" value="AXF25754.1"/>
    <property type="molecule type" value="Genomic_DNA"/>
</dbReference>
<keyword evidence="1" id="KW-0732">Signal</keyword>